<keyword evidence="6" id="KW-0614">Plasmid</keyword>
<dbReference type="GO" id="GO:0008840">
    <property type="term" value="F:4-hydroxy-tetrahydrodipicolinate synthase activity"/>
    <property type="evidence" value="ECO:0007669"/>
    <property type="project" value="TreeGrafter"/>
</dbReference>
<evidence type="ECO:0000256" key="1">
    <source>
        <dbReference type="ARBA" id="ARBA00007592"/>
    </source>
</evidence>
<evidence type="ECO:0000256" key="2">
    <source>
        <dbReference type="ARBA" id="ARBA00023239"/>
    </source>
</evidence>
<dbReference type="PANTHER" id="PTHR12128:SF66">
    <property type="entry name" value="4-HYDROXY-2-OXOGLUTARATE ALDOLASE, MITOCHONDRIAL"/>
    <property type="match status" value="1"/>
</dbReference>
<dbReference type="EMBL" id="KJ605395">
    <property type="protein sequence ID" value="AIU93869.1"/>
    <property type="molecule type" value="Genomic_DNA"/>
</dbReference>
<dbReference type="PANTHER" id="PTHR12128">
    <property type="entry name" value="DIHYDRODIPICOLINATE SYNTHASE"/>
    <property type="match status" value="1"/>
</dbReference>
<evidence type="ECO:0000256" key="4">
    <source>
        <dbReference type="PIRSR" id="PIRSR001365-1"/>
    </source>
</evidence>
<reference evidence="6" key="1">
    <citation type="submission" date="2014-03" db="EMBL/GenBank/DDBJ databases">
        <authorList>
            <person name="Zhang G."/>
            <person name="Zhu L."/>
            <person name="Fang P."/>
        </authorList>
    </citation>
    <scope>NUCLEOTIDE SEQUENCE</scope>
    <source>
        <strain evidence="6">NS1</strain>
        <plasmid evidence="6">pNSL1</plasmid>
    </source>
</reference>
<comment type="similarity">
    <text evidence="1 3">Belongs to the DapA family.</text>
</comment>
<dbReference type="PIRSF" id="PIRSF001365">
    <property type="entry name" value="DHDPS"/>
    <property type="match status" value="1"/>
</dbReference>
<organism evidence="6">
    <name type="scientific">Rhodococcus sp. NS1</name>
    <dbReference type="NCBI Taxonomy" id="402236"/>
    <lineage>
        <taxon>Bacteria</taxon>
        <taxon>Bacillati</taxon>
        <taxon>Actinomycetota</taxon>
        <taxon>Actinomycetes</taxon>
        <taxon>Mycobacteriales</taxon>
        <taxon>Nocardiaceae</taxon>
        <taxon>Rhodococcus</taxon>
    </lineage>
</organism>
<dbReference type="GO" id="GO:0005829">
    <property type="term" value="C:cytosol"/>
    <property type="evidence" value="ECO:0007669"/>
    <property type="project" value="TreeGrafter"/>
</dbReference>
<name>A0A097SQS2_9NOCA</name>
<geneLocation type="plasmid" evidence="6">
    <name>pNSL1</name>
</geneLocation>
<accession>A0A097SQS2</accession>
<dbReference type="SUPFAM" id="SSF51569">
    <property type="entry name" value="Aldolase"/>
    <property type="match status" value="1"/>
</dbReference>
<dbReference type="Gene3D" id="3.20.20.70">
    <property type="entry name" value="Aldolase class I"/>
    <property type="match status" value="1"/>
</dbReference>
<dbReference type="CDD" id="cd00408">
    <property type="entry name" value="DHDPS-like"/>
    <property type="match status" value="1"/>
</dbReference>
<dbReference type="PRINTS" id="PR00146">
    <property type="entry name" value="DHPICSNTHASE"/>
</dbReference>
<gene>
    <name evidence="6" type="ORF">LRS1606.435</name>
</gene>
<evidence type="ECO:0008006" key="7">
    <source>
        <dbReference type="Google" id="ProtNLM"/>
    </source>
</evidence>
<feature type="binding site" evidence="5">
    <location>
        <position position="44"/>
    </location>
    <ligand>
        <name>pyruvate</name>
        <dbReference type="ChEBI" id="CHEBI:15361"/>
    </ligand>
</feature>
<evidence type="ECO:0000256" key="5">
    <source>
        <dbReference type="PIRSR" id="PIRSR001365-2"/>
    </source>
</evidence>
<feature type="active site" description="Schiff-base intermediate with substrate" evidence="4">
    <location>
        <position position="159"/>
    </location>
</feature>
<proteinExistence type="inferred from homology"/>
<dbReference type="SMART" id="SM01130">
    <property type="entry name" value="DHDPS"/>
    <property type="match status" value="1"/>
</dbReference>
<evidence type="ECO:0000256" key="3">
    <source>
        <dbReference type="PIRNR" id="PIRNR001365"/>
    </source>
</evidence>
<protein>
    <recommendedName>
        <fullName evidence="7">Dihydrodipicolinate synthase</fullName>
    </recommendedName>
</protein>
<feature type="active site" description="Proton donor/acceptor" evidence="4">
    <location>
        <position position="131"/>
    </location>
</feature>
<dbReference type="InterPro" id="IPR013785">
    <property type="entry name" value="Aldolase_TIM"/>
</dbReference>
<dbReference type="InterPro" id="IPR002220">
    <property type="entry name" value="DapA-like"/>
</dbReference>
<dbReference type="AlphaFoldDB" id="A0A097SQS2"/>
<sequence length="297" mass="31676">MFTGLSAFPLTPVTETGIDATKFSQLVARLSKSGVDSIGALGSTGSYAYLSREERKHVARLAIEAAGATPVIIGIGALRTSQVHALAEDAQNVGAAGVLLAPVSYQKLTSTEVFHLYESVTKDLSIPLCVYDNPGTTHFTFSDDLHARIAELPNVRSIKIPGVPANQDEATARVKTLRSLVPAEVTIGVSGDMFGATGLNAGCEVWYSVLAGVLPGVCLTLTRASQRGDHDEARMLSNRLEPVWDLFRAHGSLRVVSAIAEELGLIDFPNLPQPLRGLDAQDRVTVSEALEQIRDLC</sequence>
<dbReference type="Pfam" id="PF00701">
    <property type="entry name" value="DHDPS"/>
    <property type="match status" value="1"/>
</dbReference>
<keyword evidence="2 3" id="KW-0456">Lyase</keyword>
<evidence type="ECO:0000313" key="6">
    <source>
        <dbReference type="EMBL" id="AIU93869.1"/>
    </source>
</evidence>